<organism evidence="3 4">
    <name type="scientific">Haemaphysalis longicornis</name>
    <name type="common">Bush tick</name>
    <dbReference type="NCBI Taxonomy" id="44386"/>
    <lineage>
        <taxon>Eukaryota</taxon>
        <taxon>Metazoa</taxon>
        <taxon>Ecdysozoa</taxon>
        <taxon>Arthropoda</taxon>
        <taxon>Chelicerata</taxon>
        <taxon>Arachnida</taxon>
        <taxon>Acari</taxon>
        <taxon>Parasitiformes</taxon>
        <taxon>Ixodida</taxon>
        <taxon>Ixodoidea</taxon>
        <taxon>Ixodidae</taxon>
        <taxon>Haemaphysalinae</taxon>
        <taxon>Haemaphysalis</taxon>
    </lineage>
</organism>
<evidence type="ECO:0000259" key="2">
    <source>
        <dbReference type="PROSITE" id="PS50853"/>
    </source>
</evidence>
<evidence type="ECO:0000313" key="4">
    <source>
        <dbReference type="Proteomes" id="UP000821853"/>
    </source>
</evidence>
<keyword evidence="4" id="KW-1185">Reference proteome</keyword>
<dbReference type="InterPro" id="IPR013783">
    <property type="entry name" value="Ig-like_fold"/>
</dbReference>
<dbReference type="CDD" id="cd00063">
    <property type="entry name" value="FN3"/>
    <property type="match status" value="1"/>
</dbReference>
<comment type="caution">
    <text evidence="3">The sequence shown here is derived from an EMBL/GenBank/DDBJ whole genome shotgun (WGS) entry which is preliminary data.</text>
</comment>
<evidence type="ECO:0000256" key="1">
    <source>
        <dbReference type="ARBA" id="ARBA00022737"/>
    </source>
</evidence>
<dbReference type="SMART" id="SM00060">
    <property type="entry name" value="FN3"/>
    <property type="match status" value="3"/>
</dbReference>
<protein>
    <recommendedName>
        <fullName evidence="2">Fibronectin type-III domain-containing protein</fullName>
    </recommendedName>
</protein>
<dbReference type="PANTHER" id="PTHR46708:SF2">
    <property type="entry name" value="FIBRONECTIN TYPE-III DOMAIN-CONTAINING PROTEIN"/>
    <property type="match status" value="1"/>
</dbReference>
<name>A0A9J6GYV2_HAELO</name>
<feature type="domain" description="Fibronectin type-III" evidence="2">
    <location>
        <begin position="342"/>
        <end position="431"/>
    </location>
</feature>
<dbReference type="EMBL" id="JABSTR010000010">
    <property type="protein sequence ID" value="KAH9380645.1"/>
    <property type="molecule type" value="Genomic_DNA"/>
</dbReference>
<dbReference type="Gene3D" id="2.60.40.10">
    <property type="entry name" value="Immunoglobulins"/>
    <property type="match status" value="3"/>
</dbReference>
<dbReference type="VEuPathDB" id="VectorBase:HLOH_042097"/>
<dbReference type="AlphaFoldDB" id="A0A9J6GYV2"/>
<evidence type="ECO:0000313" key="3">
    <source>
        <dbReference type="EMBL" id="KAH9380645.1"/>
    </source>
</evidence>
<dbReference type="PANTHER" id="PTHR46708">
    <property type="entry name" value="TENASCIN"/>
    <property type="match status" value="1"/>
</dbReference>
<dbReference type="InterPro" id="IPR003961">
    <property type="entry name" value="FN3_dom"/>
</dbReference>
<proteinExistence type="predicted"/>
<keyword evidence="1" id="KW-0677">Repeat</keyword>
<sequence length="443" mass="49678">MLKRQKIMTANQRQRSSRLTRKMSKYGVKPHVFVTNTALFLSPHSPGSCLKPKYNIVDSVFLNATWEAPADIAGKYAYTIDCRDNEGQYDVAQDVFPKASSANVILALRKFGSSFNCSVWAFIDSNITGRVNGKKTFFEVATQNLGPVSNLTYEIVNNIFLNAKWDAPDDNVTVDGYTIKCGDTDGSYNVTRDVIPKETSAHVTLPLRKFASTFNCSVWAFLIYNLNERVNGRKTVFEVTTPNLEPPEDVTVVLQCQNNAKVTWNYKPGVKLTGFVVELCWMNKSLCTNKTLPGAAREVEYSLLEYNALYTISVLAYVNDSIQTIYSSPTTATFFSFPKLPVLDDLSVSALNTTALSATWKEKWAYEIEFHLCTTPYDCQTYLVPGTLLQHTFSGLQPNTQYNVSAQAEFILYNRTCKGTQQSRTACTLAQGEVLPRTRFIML</sequence>
<feature type="domain" description="Fibronectin type-III" evidence="2">
    <location>
        <begin position="246"/>
        <end position="340"/>
    </location>
</feature>
<dbReference type="PROSITE" id="PS50853">
    <property type="entry name" value="FN3"/>
    <property type="match status" value="2"/>
</dbReference>
<dbReference type="Proteomes" id="UP000821853">
    <property type="component" value="Chromosome 8"/>
</dbReference>
<dbReference type="InterPro" id="IPR050991">
    <property type="entry name" value="ECM_Regulatory_Proteins"/>
</dbReference>
<reference evidence="3 4" key="1">
    <citation type="journal article" date="2020" name="Cell">
        <title>Large-Scale Comparative Analyses of Tick Genomes Elucidate Their Genetic Diversity and Vector Capacities.</title>
        <authorList>
            <consortium name="Tick Genome and Microbiome Consortium (TIGMIC)"/>
            <person name="Jia N."/>
            <person name="Wang J."/>
            <person name="Shi W."/>
            <person name="Du L."/>
            <person name="Sun Y."/>
            <person name="Zhan W."/>
            <person name="Jiang J.F."/>
            <person name="Wang Q."/>
            <person name="Zhang B."/>
            <person name="Ji P."/>
            <person name="Bell-Sakyi L."/>
            <person name="Cui X.M."/>
            <person name="Yuan T.T."/>
            <person name="Jiang B.G."/>
            <person name="Yang W.F."/>
            <person name="Lam T.T."/>
            <person name="Chang Q.C."/>
            <person name="Ding S.J."/>
            <person name="Wang X.J."/>
            <person name="Zhu J.G."/>
            <person name="Ruan X.D."/>
            <person name="Zhao L."/>
            <person name="Wei J.T."/>
            <person name="Ye R.Z."/>
            <person name="Que T.C."/>
            <person name="Du C.H."/>
            <person name="Zhou Y.H."/>
            <person name="Cheng J.X."/>
            <person name="Dai P.F."/>
            <person name="Guo W.B."/>
            <person name="Han X.H."/>
            <person name="Huang E.J."/>
            <person name="Li L.F."/>
            <person name="Wei W."/>
            <person name="Gao Y.C."/>
            <person name="Liu J.Z."/>
            <person name="Shao H.Z."/>
            <person name="Wang X."/>
            <person name="Wang C.C."/>
            <person name="Yang T.C."/>
            <person name="Huo Q.B."/>
            <person name="Li W."/>
            <person name="Chen H.Y."/>
            <person name="Chen S.E."/>
            <person name="Zhou L.G."/>
            <person name="Ni X.B."/>
            <person name="Tian J.H."/>
            <person name="Sheng Y."/>
            <person name="Liu T."/>
            <person name="Pan Y.S."/>
            <person name="Xia L.Y."/>
            <person name="Li J."/>
            <person name="Zhao F."/>
            <person name="Cao W.C."/>
        </authorList>
    </citation>
    <scope>NUCLEOTIDE SEQUENCE [LARGE SCALE GENOMIC DNA]</scope>
    <source>
        <strain evidence="3">HaeL-2018</strain>
    </source>
</reference>
<accession>A0A9J6GYV2</accession>
<dbReference type="InterPro" id="IPR036116">
    <property type="entry name" value="FN3_sf"/>
</dbReference>
<gene>
    <name evidence="3" type="ORF">HPB48_005703</name>
</gene>
<dbReference type="SUPFAM" id="SSF49265">
    <property type="entry name" value="Fibronectin type III"/>
    <property type="match status" value="2"/>
</dbReference>